<evidence type="ECO:0008006" key="3">
    <source>
        <dbReference type="Google" id="ProtNLM"/>
    </source>
</evidence>
<reference evidence="2" key="1">
    <citation type="submission" date="2020-02" db="EMBL/GenBank/DDBJ databases">
        <authorList>
            <person name="Meier V. D."/>
        </authorList>
    </citation>
    <scope>NUCLEOTIDE SEQUENCE</scope>
    <source>
        <strain evidence="2">AVDCRST_MAG79</strain>
    </source>
</reference>
<feature type="transmembrane region" description="Helical" evidence="1">
    <location>
        <begin position="144"/>
        <end position="167"/>
    </location>
</feature>
<dbReference type="AlphaFoldDB" id="A0A6J4U2W7"/>
<feature type="transmembrane region" description="Helical" evidence="1">
    <location>
        <begin position="12"/>
        <end position="37"/>
    </location>
</feature>
<accession>A0A6J4U2W7</accession>
<keyword evidence="1" id="KW-0472">Membrane</keyword>
<feature type="transmembrane region" description="Helical" evidence="1">
    <location>
        <begin position="292"/>
        <end position="309"/>
    </location>
</feature>
<name>A0A6J4U2W7_9ACTN</name>
<sequence length="358" mass="37978">MFLGLRRHDLRDALLVWAVWLAAVLGFVAVCVAVGLIPSGPAEKGMPGVTRIGPLWPLRSWDFARYARIAVDGYPAGQVVRENAFFPLWPAILAAGRPLVHMSVVGGLVAWAAAAAAFVGVAALNPDGDARRTAIALALMPGSFSLALAYPDGLALAAAVWACVIALRGPPLAAVPLALLPALARPNGFLLAIPLYLIARRRGTRLGLVAAAAPLVGSAAVHLLLWARTDDPLAFTHAQRYWDRGGPWMLPWSLVRVLWTGHLQTVAEAAVAALVIWLCVLLFRRGAAYRPWAWYAAAVLALSLGSGSFQSIPRQALYAFPLVWVAAARPGWLADRRVLAGAVAVNAGLILALPLMPP</sequence>
<evidence type="ECO:0000313" key="2">
    <source>
        <dbReference type="EMBL" id="CAA9538647.1"/>
    </source>
</evidence>
<keyword evidence="1" id="KW-0812">Transmembrane</keyword>
<feature type="transmembrane region" description="Helical" evidence="1">
    <location>
        <begin position="257"/>
        <end position="280"/>
    </location>
</feature>
<proteinExistence type="predicted"/>
<feature type="transmembrane region" description="Helical" evidence="1">
    <location>
        <begin position="339"/>
        <end position="356"/>
    </location>
</feature>
<dbReference type="EMBL" id="CADCWC010000245">
    <property type="protein sequence ID" value="CAA9538647.1"/>
    <property type="molecule type" value="Genomic_DNA"/>
</dbReference>
<feature type="transmembrane region" description="Helical" evidence="1">
    <location>
        <begin position="173"/>
        <end position="199"/>
    </location>
</feature>
<keyword evidence="1" id="KW-1133">Transmembrane helix</keyword>
<gene>
    <name evidence="2" type="ORF">AVDCRST_MAG79-1634</name>
</gene>
<protein>
    <recommendedName>
        <fullName evidence="3">DUF2029 domain-containing protein</fullName>
    </recommendedName>
</protein>
<evidence type="ECO:0000256" key="1">
    <source>
        <dbReference type="SAM" id="Phobius"/>
    </source>
</evidence>
<organism evidence="2">
    <name type="scientific">uncultured Thermoleophilia bacterium</name>
    <dbReference type="NCBI Taxonomy" id="1497501"/>
    <lineage>
        <taxon>Bacteria</taxon>
        <taxon>Bacillati</taxon>
        <taxon>Actinomycetota</taxon>
        <taxon>Thermoleophilia</taxon>
        <taxon>environmental samples</taxon>
    </lineage>
</organism>
<feature type="transmembrane region" description="Helical" evidence="1">
    <location>
        <begin position="99"/>
        <end position="124"/>
    </location>
</feature>
<feature type="transmembrane region" description="Helical" evidence="1">
    <location>
        <begin position="315"/>
        <end position="332"/>
    </location>
</feature>
<feature type="transmembrane region" description="Helical" evidence="1">
    <location>
        <begin position="206"/>
        <end position="227"/>
    </location>
</feature>